<proteinExistence type="inferred from homology"/>
<comment type="similarity">
    <text evidence="1">Belongs to the pirin family.</text>
</comment>
<sequence length="241" mass="26241">MIDHRPFASLGSADHGWLQAHHHFSFAGYHDSARMGWGGLRVWNDDTIAPGAGFPPHGHRDMEIITYARMGAISHKDSLGNAGRTPAGEVQVMTAGRGIQHSEFNREDAETQIFQLWIEPREPGGEPYWNTRAFPKAGDGTFTVVASGYEADQSAGALPIRADGRILAATLSAGDALTHRPNPAHHLYLVADKGAYRLNSHDIASRDGVAVQGETHLRITAEQPTTLLMVETATDHLRQGR</sequence>
<dbReference type="Pfam" id="PF17954">
    <property type="entry name" value="Pirin_C_2"/>
    <property type="match status" value="1"/>
</dbReference>
<protein>
    <submittedName>
        <fullName evidence="4">Pirin family protein</fullName>
    </submittedName>
</protein>
<reference evidence="4 5" key="1">
    <citation type="submission" date="2021-04" db="EMBL/GenBank/DDBJ databases">
        <authorList>
            <person name="Pira H."/>
            <person name="Risdian C."/>
            <person name="Wink J."/>
        </authorList>
    </citation>
    <scope>NUCLEOTIDE SEQUENCE [LARGE SCALE GENOMIC DNA]</scope>
    <source>
        <strain evidence="4 5">WHA3</strain>
    </source>
</reference>
<dbReference type="PANTHER" id="PTHR43212:SF3">
    <property type="entry name" value="QUERCETIN 2,3-DIOXYGENASE"/>
    <property type="match status" value="1"/>
</dbReference>
<accession>A0ABS6SCL7</accession>
<dbReference type="RefSeq" id="WP_218444224.1">
    <property type="nucleotide sequence ID" value="NZ_JAGSPA010000001.1"/>
</dbReference>
<evidence type="ECO:0000256" key="1">
    <source>
        <dbReference type="RuleBase" id="RU003457"/>
    </source>
</evidence>
<dbReference type="InterPro" id="IPR012093">
    <property type="entry name" value="Pirin"/>
</dbReference>
<organism evidence="4 5">
    <name type="scientific">Pacificimonas pallii</name>
    <dbReference type="NCBI Taxonomy" id="2827236"/>
    <lineage>
        <taxon>Bacteria</taxon>
        <taxon>Pseudomonadati</taxon>
        <taxon>Pseudomonadota</taxon>
        <taxon>Alphaproteobacteria</taxon>
        <taxon>Sphingomonadales</taxon>
        <taxon>Sphingosinicellaceae</taxon>
        <taxon>Pacificimonas</taxon>
    </lineage>
</organism>
<dbReference type="PIRSF" id="PIRSF006232">
    <property type="entry name" value="Pirin"/>
    <property type="match status" value="1"/>
</dbReference>
<evidence type="ECO:0000313" key="5">
    <source>
        <dbReference type="Proteomes" id="UP000722336"/>
    </source>
</evidence>
<gene>
    <name evidence="4" type="ORF">KCG44_03475</name>
</gene>
<dbReference type="Pfam" id="PF02678">
    <property type="entry name" value="Pirin"/>
    <property type="match status" value="1"/>
</dbReference>
<name>A0ABS6SCL7_9SPHN</name>
<dbReference type="InterPro" id="IPR041602">
    <property type="entry name" value="Quercetinase_C"/>
</dbReference>
<keyword evidence="5" id="KW-1185">Reference proteome</keyword>
<evidence type="ECO:0000259" key="3">
    <source>
        <dbReference type="Pfam" id="PF17954"/>
    </source>
</evidence>
<dbReference type="PANTHER" id="PTHR43212">
    <property type="entry name" value="QUERCETIN 2,3-DIOXYGENASE"/>
    <property type="match status" value="1"/>
</dbReference>
<dbReference type="Proteomes" id="UP000722336">
    <property type="component" value="Unassembled WGS sequence"/>
</dbReference>
<feature type="domain" description="Quercetin 2,3-dioxygenase C-terminal cupin" evidence="3">
    <location>
        <begin position="151"/>
        <end position="231"/>
    </location>
</feature>
<comment type="caution">
    <text evidence="4">The sequence shown here is derived from an EMBL/GenBank/DDBJ whole genome shotgun (WGS) entry which is preliminary data.</text>
</comment>
<dbReference type="InterPro" id="IPR003829">
    <property type="entry name" value="Pirin_N_dom"/>
</dbReference>
<dbReference type="EMBL" id="JAGSPA010000001">
    <property type="protein sequence ID" value="MBV7255843.1"/>
    <property type="molecule type" value="Genomic_DNA"/>
</dbReference>
<dbReference type="CDD" id="cd02910">
    <property type="entry name" value="cupin_Yhhw_N"/>
    <property type="match status" value="1"/>
</dbReference>
<evidence type="ECO:0000259" key="2">
    <source>
        <dbReference type="Pfam" id="PF02678"/>
    </source>
</evidence>
<evidence type="ECO:0000313" key="4">
    <source>
        <dbReference type="EMBL" id="MBV7255843.1"/>
    </source>
</evidence>
<feature type="domain" description="Pirin N-terminal" evidence="2">
    <location>
        <begin position="12"/>
        <end position="118"/>
    </location>
</feature>